<dbReference type="GO" id="GO:0003677">
    <property type="term" value="F:DNA binding"/>
    <property type="evidence" value="ECO:0007669"/>
    <property type="project" value="UniProtKB-KW"/>
</dbReference>
<feature type="domain" description="Lsr2 DNA-binding" evidence="4">
    <location>
        <begin position="174"/>
        <end position="206"/>
    </location>
</feature>
<dbReference type="InterPro" id="IPR055370">
    <property type="entry name" value="Lsr2_DNA-bd"/>
</dbReference>
<dbReference type="Pfam" id="PF23359">
    <property type="entry name" value="Lsr2_DNA-bd"/>
    <property type="match status" value="1"/>
</dbReference>
<keyword evidence="1" id="KW-0238">DNA-binding</keyword>
<evidence type="ECO:0000313" key="6">
    <source>
        <dbReference type="WBParaSite" id="ACRNAN_scaffold16585.g22898.t1"/>
    </source>
</evidence>
<reference evidence="6" key="1">
    <citation type="submission" date="2022-11" db="UniProtKB">
        <authorList>
            <consortium name="WormBaseParasite"/>
        </authorList>
    </citation>
    <scope>IDENTIFICATION</scope>
</reference>
<feature type="compositionally biased region" description="Basic and acidic residues" evidence="3">
    <location>
        <begin position="43"/>
        <end position="59"/>
    </location>
</feature>
<keyword evidence="2" id="KW-0175">Coiled coil</keyword>
<dbReference type="Gene3D" id="4.10.320.10">
    <property type="entry name" value="E3-binding domain"/>
    <property type="match status" value="1"/>
</dbReference>
<evidence type="ECO:0000256" key="1">
    <source>
        <dbReference type="ARBA" id="ARBA00023125"/>
    </source>
</evidence>
<evidence type="ECO:0000313" key="5">
    <source>
        <dbReference type="Proteomes" id="UP000887540"/>
    </source>
</evidence>
<organism evidence="5 6">
    <name type="scientific">Acrobeloides nanus</name>
    <dbReference type="NCBI Taxonomy" id="290746"/>
    <lineage>
        <taxon>Eukaryota</taxon>
        <taxon>Metazoa</taxon>
        <taxon>Ecdysozoa</taxon>
        <taxon>Nematoda</taxon>
        <taxon>Chromadorea</taxon>
        <taxon>Rhabditida</taxon>
        <taxon>Tylenchina</taxon>
        <taxon>Cephalobomorpha</taxon>
        <taxon>Cephaloboidea</taxon>
        <taxon>Cephalobidae</taxon>
        <taxon>Acrobeloides</taxon>
    </lineage>
</organism>
<name>A0A914CZ14_9BILA</name>
<dbReference type="InterPro" id="IPR036625">
    <property type="entry name" value="E3-bd_dom_sf"/>
</dbReference>
<feature type="region of interest" description="Disordered" evidence="3">
    <location>
        <begin position="82"/>
        <end position="105"/>
    </location>
</feature>
<proteinExistence type="predicted"/>
<keyword evidence="5" id="KW-1185">Reference proteome</keyword>
<sequence length="383" mass="42398">MACTYAHVRSQTDPRYFKAKVRDPRPAAIARALGITPDRARTDVQADRTNDATEPETRIHQAGVYGRHDPKTTATVAAALAGDPHPTSHRHHRKDAAQPLAESSQDRMPVIVPADAPSESPAQVELDDAGRREEMGHPLTTPEPEEPAVPNEPLPVPLTTDRWTNGLSVAGKTAKLREIREWARQHGHDVPVKGKIPQAALADYAASEDAGEMPTVDENLTAATAPRPKRPPRPKPEPEPVSDLIDQVRERIDMAPPAKTIVPDPGDHPDWGALQAEQAIARVEKELRARTAERNRAQTTGALLWDENVALQNRVEHLEQELATAYTALTLALEQWDRIKTRLDSFPGANEWKTTHAVVHFPSHFLVHRPQPRPTLLQRILGR</sequence>
<dbReference type="WBParaSite" id="ACRNAN_scaffold16585.g22898.t1">
    <property type="protein sequence ID" value="ACRNAN_scaffold16585.g22898.t1"/>
    <property type="gene ID" value="ACRNAN_scaffold16585.g22898"/>
</dbReference>
<dbReference type="Proteomes" id="UP000887540">
    <property type="component" value="Unplaced"/>
</dbReference>
<evidence type="ECO:0000259" key="4">
    <source>
        <dbReference type="Pfam" id="PF23359"/>
    </source>
</evidence>
<feature type="region of interest" description="Disordered" evidence="3">
    <location>
        <begin position="207"/>
        <end position="242"/>
    </location>
</feature>
<accession>A0A914CZ14</accession>
<evidence type="ECO:0000256" key="2">
    <source>
        <dbReference type="SAM" id="Coils"/>
    </source>
</evidence>
<feature type="coiled-coil region" evidence="2">
    <location>
        <begin position="273"/>
        <end position="328"/>
    </location>
</feature>
<protein>
    <submittedName>
        <fullName evidence="6">Lsr2 protein</fullName>
    </submittedName>
</protein>
<feature type="region of interest" description="Disordered" evidence="3">
    <location>
        <begin position="43"/>
        <end position="65"/>
    </location>
</feature>
<dbReference type="GO" id="GO:0016746">
    <property type="term" value="F:acyltransferase activity"/>
    <property type="evidence" value="ECO:0007669"/>
    <property type="project" value="InterPro"/>
</dbReference>
<evidence type="ECO:0000256" key="3">
    <source>
        <dbReference type="SAM" id="MobiDB-lite"/>
    </source>
</evidence>
<dbReference type="AlphaFoldDB" id="A0A914CZ14"/>